<reference evidence="3" key="1">
    <citation type="submission" date="2022-10" db="EMBL/GenBank/DDBJ databases">
        <title>Genome assembly of Pristionchus species.</title>
        <authorList>
            <person name="Yoshida K."/>
            <person name="Sommer R.J."/>
        </authorList>
    </citation>
    <scope>NUCLEOTIDE SEQUENCE [LARGE SCALE GENOMIC DNA]</scope>
    <source>
        <strain evidence="3">RS5460</strain>
    </source>
</reference>
<feature type="non-terminal residue" evidence="2">
    <location>
        <position position="1"/>
    </location>
</feature>
<gene>
    <name evidence="2" type="ORF">PMAYCL1PPCAC_16737</name>
</gene>
<sequence>QILVIAVALPPVLLFLTHLSKIALHDNCRNKISANHLDSRRFLLHAWATAFLVCIIMHLSFVLLDLITGNYIPEHNHDPPNRLLIFASRDVLPLREI</sequence>
<accession>A0AAN5HZK7</accession>
<keyword evidence="1" id="KW-1133">Transmembrane helix</keyword>
<protein>
    <submittedName>
        <fullName evidence="2">Uncharacterized protein</fullName>
    </submittedName>
</protein>
<keyword evidence="1" id="KW-0812">Transmembrane</keyword>
<evidence type="ECO:0000256" key="1">
    <source>
        <dbReference type="SAM" id="Phobius"/>
    </source>
</evidence>
<evidence type="ECO:0000313" key="3">
    <source>
        <dbReference type="Proteomes" id="UP001328107"/>
    </source>
</evidence>
<feature type="transmembrane region" description="Helical" evidence="1">
    <location>
        <begin position="43"/>
        <end position="64"/>
    </location>
</feature>
<feature type="non-terminal residue" evidence="2">
    <location>
        <position position="97"/>
    </location>
</feature>
<evidence type="ECO:0000313" key="2">
    <source>
        <dbReference type="EMBL" id="GMR46542.1"/>
    </source>
</evidence>
<dbReference type="EMBL" id="BTRK01000004">
    <property type="protein sequence ID" value="GMR46542.1"/>
    <property type="molecule type" value="Genomic_DNA"/>
</dbReference>
<keyword evidence="3" id="KW-1185">Reference proteome</keyword>
<dbReference type="Proteomes" id="UP001328107">
    <property type="component" value="Unassembled WGS sequence"/>
</dbReference>
<keyword evidence="1" id="KW-0472">Membrane</keyword>
<proteinExistence type="predicted"/>
<comment type="caution">
    <text evidence="2">The sequence shown here is derived from an EMBL/GenBank/DDBJ whole genome shotgun (WGS) entry which is preliminary data.</text>
</comment>
<organism evidence="2 3">
    <name type="scientific">Pristionchus mayeri</name>
    <dbReference type="NCBI Taxonomy" id="1317129"/>
    <lineage>
        <taxon>Eukaryota</taxon>
        <taxon>Metazoa</taxon>
        <taxon>Ecdysozoa</taxon>
        <taxon>Nematoda</taxon>
        <taxon>Chromadorea</taxon>
        <taxon>Rhabditida</taxon>
        <taxon>Rhabditina</taxon>
        <taxon>Diplogasteromorpha</taxon>
        <taxon>Diplogasteroidea</taxon>
        <taxon>Neodiplogasteridae</taxon>
        <taxon>Pristionchus</taxon>
    </lineage>
</organism>
<dbReference type="AlphaFoldDB" id="A0AAN5HZK7"/>
<name>A0AAN5HZK7_9BILA</name>